<dbReference type="InterPro" id="IPR008700">
    <property type="entry name" value="TypeIII_avirulence_cleave"/>
</dbReference>
<feature type="region of interest" description="Disordered" evidence="1">
    <location>
        <begin position="113"/>
        <end position="161"/>
    </location>
</feature>
<dbReference type="InterPro" id="IPR040387">
    <property type="entry name" value="RIN4/NOI4"/>
</dbReference>
<evidence type="ECO:0000256" key="1">
    <source>
        <dbReference type="SAM" id="MobiDB-lite"/>
    </source>
</evidence>
<evidence type="ECO:0000259" key="2">
    <source>
        <dbReference type="Pfam" id="PF05627"/>
    </source>
</evidence>
<evidence type="ECO:0000313" key="3">
    <source>
        <dbReference type="EMBL" id="RRT53122.1"/>
    </source>
</evidence>
<dbReference type="PANTHER" id="PTHR33159:SF6">
    <property type="entry name" value="RPM1-INTERACTING PROTEIN 4"/>
    <property type="match status" value="1"/>
</dbReference>
<reference evidence="3 4" key="1">
    <citation type="journal article" date="2014" name="Agronomy (Basel)">
        <title>A Draft Genome Sequence for Ensete ventricosum, the Drought-Tolerant Tree Against Hunger.</title>
        <authorList>
            <person name="Harrison J."/>
            <person name="Moore K.A."/>
            <person name="Paszkiewicz K."/>
            <person name="Jones T."/>
            <person name="Grant M."/>
            <person name="Ambacheew D."/>
            <person name="Muzemil S."/>
            <person name="Studholme D.J."/>
        </authorList>
    </citation>
    <scope>NUCLEOTIDE SEQUENCE [LARGE SCALE GENOMIC DNA]</scope>
</reference>
<feature type="non-terminal residue" evidence="3">
    <location>
        <position position="1"/>
    </location>
</feature>
<comment type="caution">
    <text evidence="3">The sequence shown here is derived from an EMBL/GenBank/DDBJ whole genome shotgun (WGS) entry which is preliminary data.</text>
</comment>
<organism evidence="3 4">
    <name type="scientific">Ensete ventricosum</name>
    <name type="common">Abyssinian banana</name>
    <name type="synonym">Musa ensete</name>
    <dbReference type="NCBI Taxonomy" id="4639"/>
    <lineage>
        <taxon>Eukaryota</taxon>
        <taxon>Viridiplantae</taxon>
        <taxon>Streptophyta</taxon>
        <taxon>Embryophyta</taxon>
        <taxon>Tracheophyta</taxon>
        <taxon>Spermatophyta</taxon>
        <taxon>Magnoliopsida</taxon>
        <taxon>Liliopsida</taxon>
        <taxon>Zingiberales</taxon>
        <taxon>Musaceae</taxon>
        <taxon>Ensete</taxon>
    </lineage>
</organism>
<dbReference type="Proteomes" id="UP000287651">
    <property type="component" value="Unassembled WGS sequence"/>
</dbReference>
<name>A0A426YN38_ENSVE</name>
<feature type="region of interest" description="Disordered" evidence="1">
    <location>
        <begin position="54"/>
        <end position="99"/>
    </location>
</feature>
<protein>
    <recommendedName>
        <fullName evidence="2">RIN4 pathogenic type III effector avirulence factor Avr cleavage site domain-containing protein</fullName>
    </recommendedName>
</protein>
<gene>
    <name evidence="3" type="ORF">B296_00048378</name>
</gene>
<sequence length="282" mass="31203">IGDVPYTQRFEVVRKGRSGGKAINSEDPHKNLEAVHPNLEDLHPKDDRRQQTLSPLHHGAVTSKPTMVSPLHRNGYQPDSDNHRRAGRTSGGSEDSIECSPLHAHYQVRAATRVGVSSPSKGSSEGSHAYASNVASRSRLRTGGRGDETPEKVSSVPKFGAWDESNPSSGDGYTHIFNKVREEKTGSTKATMITDDTIYVNDQDVSGGSMVSRLILCRYLNNNFIRAITLIKKNFPSFSLIRLSLVSLVSRYLLLYLTQMKYHKRCFSLAFLFPDTLSALCP</sequence>
<accession>A0A426YN38</accession>
<dbReference type="PANTHER" id="PTHR33159">
    <property type="entry name" value="RPM1-INTERACTING PROTEIN 4 (RIN4) FAMILY PROTEIN"/>
    <property type="match status" value="1"/>
</dbReference>
<feature type="domain" description="RIN4 pathogenic type III effector avirulence factor Avr cleavage site" evidence="2">
    <location>
        <begin position="152"/>
        <end position="184"/>
    </location>
</feature>
<dbReference type="Pfam" id="PF05627">
    <property type="entry name" value="AvrRpt-cleavage"/>
    <property type="match status" value="1"/>
</dbReference>
<dbReference type="EMBL" id="AMZH03011300">
    <property type="protein sequence ID" value="RRT53122.1"/>
    <property type="molecule type" value="Genomic_DNA"/>
</dbReference>
<dbReference type="AlphaFoldDB" id="A0A426YN38"/>
<proteinExistence type="predicted"/>
<dbReference type="GO" id="GO:0005886">
    <property type="term" value="C:plasma membrane"/>
    <property type="evidence" value="ECO:0007669"/>
    <property type="project" value="TreeGrafter"/>
</dbReference>
<evidence type="ECO:0000313" key="4">
    <source>
        <dbReference type="Proteomes" id="UP000287651"/>
    </source>
</evidence>
<feature type="compositionally biased region" description="Low complexity" evidence="1">
    <location>
        <begin position="115"/>
        <end position="127"/>
    </location>
</feature>